<name>A0AA40AE38_9PEZI</name>
<organism evidence="3 4">
    <name type="scientific">Lasiosphaeria miniovina</name>
    <dbReference type="NCBI Taxonomy" id="1954250"/>
    <lineage>
        <taxon>Eukaryota</taxon>
        <taxon>Fungi</taxon>
        <taxon>Dikarya</taxon>
        <taxon>Ascomycota</taxon>
        <taxon>Pezizomycotina</taxon>
        <taxon>Sordariomycetes</taxon>
        <taxon>Sordariomycetidae</taxon>
        <taxon>Sordariales</taxon>
        <taxon>Lasiosphaeriaceae</taxon>
        <taxon>Lasiosphaeria</taxon>
    </lineage>
</organism>
<evidence type="ECO:0000313" key="3">
    <source>
        <dbReference type="EMBL" id="KAK0714151.1"/>
    </source>
</evidence>
<protein>
    <submittedName>
        <fullName evidence="3">Uncharacterized protein</fullName>
    </submittedName>
</protein>
<proteinExistence type="predicted"/>
<dbReference type="GeneID" id="85323496"/>
<dbReference type="InterPro" id="IPR036514">
    <property type="entry name" value="SGNH_hydro_sf"/>
</dbReference>
<evidence type="ECO:0000313" key="4">
    <source>
        <dbReference type="Proteomes" id="UP001172101"/>
    </source>
</evidence>
<accession>A0AA40AE38</accession>
<dbReference type="RefSeq" id="XP_060295473.1">
    <property type="nucleotide sequence ID" value="XM_060440226.1"/>
</dbReference>
<feature type="region of interest" description="Disordered" evidence="2">
    <location>
        <begin position="162"/>
        <end position="185"/>
    </location>
</feature>
<dbReference type="Gene3D" id="3.40.50.1110">
    <property type="entry name" value="SGNH hydrolase"/>
    <property type="match status" value="1"/>
</dbReference>
<reference evidence="3" key="1">
    <citation type="submission" date="2023-06" db="EMBL/GenBank/DDBJ databases">
        <title>Genome-scale phylogeny and comparative genomics of the fungal order Sordariales.</title>
        <authorList>
            <consortium name="Lawrence Berkeley National Laboratory"/>
            <person name="Hensen N."/>
            <person name="Bonometti L."/>
            <person name="Westerberg I."/>
            <person name="Brannstrom I.O."/>
            <person name="Guillou S."/>
            <person name="Cros-Aarteil S."/>
            <person name="Calhoun S."/>
            <person name="Haridas S."/>
            <person name="Kuo A."/>
            <person name="Mondo S."/>
            <person name="Pangilinan J."/>
            <person name="Riley R."/>
            <person name="LaButti K."/>
            <person name="Andreopoulos B."/>
            <person name="Lipzen A."/>
            <person name="Chen C."/>
            <person name="Yanf M."/>
            <person name="Daum C."/>
            <person name="Ng V."/>
            <person name="Clum A."/>
            <person name="Steindorff A."/>
            <person name="Ohm R."/>
            <person name="Martin F."/>
            <person name="Silar P."/>
            <person name="Natvig D."/>
            <person name="Lalanne C."/>
            <person name="Gautier V."/>
            <person name="Ament-velasquez S.L."/>
            <person name="Kruys A."/>
            <person name="Hutchinson M.I."/>
            <person name="Powell A.J."/>
            <person name="Barry K."/>
            <person name="Miller A.N."/>
            <person name="Grigoriev I.V."/>
            <person name="Debuchy R."/>
            <person name="Gladieux P."/>
            <person name="Thoren M.H."/>
            <person name="Johannesson H."/>
        </authorList>
    </citation>
    <scope>NUCLEOTIDE SEQUENCE</scope>
    <source>
        <strain evidence="3">SMH2392-1A</strain>
    </source>
</reference>
<evidence type="ECO:0000256" key="2">
    <source>
        <dbReference type="SAM" id="MobiDB-lite"/>
    </source>
</evidence>
<comment type="caution">
    <text evidence="3">The sequence shown here is derived from an EMBL/GenBank/DDBJ whole genome shotgun (WGS) entry which is preliminary data.</text>
</comment>
<sequence length="577" mass="65346">MNTPLDRCACVFARDHLITLRAGYQDRNHSRRQTSTEPACDPVFVAELLPPVPDAYVVSWSLVLKPLSVRAFSDLCHERPIETRVPVRSLVSTLSWVEFVNSWSEPAITIMRLFSFSIGAAPAVTSAFLSIEIVDAQAPDCASSWGTGFALDVASVDIPPTTTNPPYEVSTAPDLADSDSGNSTEPVADLVRRADKKRDFFLQVMPLGASITRGLRLADGTGYREWIRWQLRSTRWKANMVGSEQDRVMVDRVGERGPSGLAHGRGLRKRLEGIKVDEAKPGASEYWNPLFLDRNECRKDNPDGAGQRIKLMIDDIFASVESVTVNTPDHLSRCSWKGGGGDSYYWQNFTTPKGLCGPVFNHEIGDKKLRHFESSSSITHARVSDTGIRDRIKFERIYGSGRLDYIYIKEKGWGVSIFDRDMRLADTDGDKRADVLCLEKNGNTTAWLNPSGGLMVNVGRVKYPEGWDLVNMRFADVEASGKADLIYLDKYTGAGGRLRGQRPSLSRQELVLLDQLRVRYSSIGRGENMYFTNQRGLGRADLVHVLPVTNRRQWQREWRREWRRQWQKEWRKERQRR</sequence>
<dbReference type="EMBL" id="JAUIRO010000005">
    <property type="protein sequence ID" value="KAK0714151.1"/>
    <property type="molecule type" value="Genomic_DNA"/>
</dbReference>
<dbReference type="Proteomes" id="UP001172101">
    <property type="component" value="Unassembled WGS sequence"/>
</dbReference>
<dbReference type="InterPro" id="IPR028994">
    <property type="entry name" value="Integrin_alpha_N"/>
</dbReference>
<dbReference type="SUPFAM" id="SSF69318">
    <property type="entry name" value="Integrin alpha N-terminal domain"/>
    <property type="match status" value="1"/>
</dbReference>
<keyword evidence="4" id="KW-1185">Reference proteome</keyword>
<dbReference type="Pfam" id="PF13517">
    <property type="entry name" value="FG-GAP_3"/>
    <property type="match status" value="1"/>
</dbReference>
<keyword evidence="1" id="KW-0732">Signal</keyword>
<gene>
    <name evidence="3" type="ORF">B0T26DRAFT_678393</name>
</gene>
<dbReference type="AlphaFoldDB" id="A0AA40AE38"/>
<dbReference type="InterPro" id="IPR013517">
    <property type="entry name" value="FG-GAP"/>
</dbReference>
<evidence type="ECO:0000256" key="1">
    <source>
        <dbReference type="ARBA" id="ARBA00022729"/>
    </source>
</evidence>